<proteinExistence type="predicted"/>
<keyword evidence="2" id="KW-1185">Reference proteome</keyword>
<evidence type="ECO:0000313" key="2">
    <source>
        <dbReference type="Proteomes" id="UP001255416"/>
    </source>
</evidence>
<dbReference type="SUPFAM" id="SSF56726">
    <property type="entry name" value="DNA topoisomerase IV, alpha subunit"/>
    <property type="match status" value="1"/>
</dbReference>
<dbReference type="RefSeq" id="WP_316779655.1">
    <property type="nucleotide sequence ID" value="NZ_JASMWN010000016.1"/>
</dbReference>
<comment type="caution">
    <text evidence="1">The sequence shown here is derived from an EMBL/GenBank/DDBJ whole genome shotgun (WGS) entry which is preliminary data.</text>
</comment>
<accession>A0ABU3VI25</accession>
<organism evidence="1 2">
    <name type="scientific">Sedimentitalea todarodis</name>
    <dbReference type="NCBI Taxonomy" id="1631240"/>
    <lineage>
        <taxon>Bacteria</taxon>
        <taxon>Pseudomonadati</taxon>
        <taxon>Pseudomonadota</taxon>
        <taxon>Alphaproteobacteria</taxon>
        <taxon>Rhodobacterales</taxon>
        <taxon>Paracoccaceae</taxon>
        <taxon>Sedimentitalea</taxon>
    </lineage>
</organism>
<sequence>MTCTTRVRGFAPWNPQRKSLILVAQVQEVLDEYRQHLPLTIRQVFYRLVGSQGYGKTESAYSRLCETMNRARRAGLIDFDAIRDDGVSRHDPHCWTGVEQVLLTVRGMADSYRLDRQDGQPVRLFVKCEAGGMAPMLARSVDEYGVSVISSGGFDSLSAKYQFAMELAEYGKTEILHIGDCDPSGVHLFKALAEDIQAMCIGLDAGGVPTFTRLAVTPVQIEAMNLPTAPAKKTDRRAFEGETVQAEAIPPDVLIDIVRQAVIDRQDVITRQEVLDQEERDREELRAFFDGEAGQ</sequence>
<gene>
    <name evidence="1" type="ORF">QO231_18160</name>
</gene>
<evidence type="ECO:0000313" key="1">
    <source>
        <dbReference type="EMBL" id="MDU9005758.1"/>
    </source>
</evidence>
<dbReference type="InterPro" id="IPR036078">
    <property type="entry name" value="Spo11/TopoVI_A_sf"/>
</dbReference>
<dbReference type="EMBL" id="JASMWN010000016">
    <property type="protein sequence ID" value="MDU9005758.1"/>
    <property type="molecule type" value="Genomic_DNA"/>
</dbReference>
<evidence type="ECO:0008006" key="3">
    <source>
        <dbReference type="Google" id="ProtNLM"/>
    </source>
</evidence>
<reference evidence="2" key="1">
    <citation type="submission" date="2023-05" db="EMBL/GenBank/DDBJ databases">
        <title>Sedimentitalea sp. nov. JM2-8.</title>
        <authorList>
            <person name="Huang J."/>
        </authorList>
    </citation>
    <scope>NUCLEOTIDE SEQUENCE [LARGE SCALE GENOMIC DNA]</scope>
    <source>
        <strain evidence="2">KHS03</strain>
    </source>
</reference>
<protein>
    <recommendedName>
        <fullName evidence="3">Wadjet protein JetD C-terminal domain-containing protein</fullName>
    </recommendedName>
</protein>
<name>A0ABU3VI25_9RHOB</name>
<dbReference type="Proteomes" id="UP001255416">
    <property type="component" value="Unassembled WGS sequence"/>
</dbReference>